<dbReference type="AlphaFoldDB" id="A0ABC9C3D2"/>
<evidence type="ECO:0000256" key="3">
    <source>
        <dbReference type="ARBA" id="ARBA00023315"/>
    </source>
</evidence>
<sequence length="469" mass="50408">MHRRPLSVSVCHRGNVRHVHEREGRRSMVKQVEVVATALVAPSEATPRQPLWLSNLDLAVPRTHTPLVYYYPPAPHAGTGAFAPDRMKAALARALVPFYPLAGRLGSGLDGRLQIECNGEGALFVVARTNDLTGDEIFQDYVPSPEIRRAFVPSAQAGQEPCPLAMFQVTFLGCGGVVLGTAIHHAVMDGVGAFQFVQTWAGFARGLDAADACNPTPFHDRTLLRARSPPRPAFDHFVYSPAFLGGRAARPYVTRVYPVSPKLLADLKSRCAGAGGVSTYCAVAAHLWRCVCVARGKAPGADTRLGLPANVRHRVSPPLPRGYFGNAVVRDLVAARVGDLLGSSLGSVAETIRKAVDGVGDAFVRSVVDYLELELGKNKEGGADSDNKEAAAREELVPASDLWAVSWLGMAMYDADFGSGAPRFVAPAQMFGIGTAYMTPCANRDDGIIVLFSIEAEYIECFEKVFYGE</sequence>
<protein>
    <submittedName>
        <fullName evidence="4">Uncharacterized protein</fullName>
    </submittedName>
</protein>
<reference evidence="4 5" key="2">
    <citation type="submission" date="2024-10" db="EMBL/GenBank/DDBJ databases">
        <authorList>
            <person name="Ryan C."/>
        </authorList>
    </citation>
    <scope>NUCLEOTIDE SEQUENCE [LARGE SCALE GENOMIC DNA]</scope>
</reference>
<proteinExistence type="inferred from homology"/>
<keyword evidence="2" id="KW-0808">Transferase</keyword>
<dbReference type="PANTHER" id="PTHR31642">
    <property type="entry name" value="TRICHOTHECENE 3-O-ACETYLTRANSFERASE"/>
    <property type="match status" value="1"/>
</dbReference>
<reference evidence="5" key="1">
    <citation type="submission" date="2024-06" db="EMBL/GenBank/DDBJ databases">
        <authorList>
            <person name="Ryan C."/>
        </authorList>
    </citation>
    <scope>NUCLEOTIDE SEQUENCE [LARGE SCALE GENOMIC DNA]</scope>
</reference>
<dbReference type="Pfam" id="PF02458">
    <property type="entry name" value="Transferase"/>
    <property type="match status" value="1"/>
</dbReference>
<dbReference type="InterPro" id="IPR023213">
    <property type="entry name" value="CAT-like_dom_sf"/>
</dbReference>
<name>A0ABC9C3D2_9POAL</name>
<dbReference type="PANTHER" id="PTHR31642:SF147">
    <property type="entry name" value="PUTRESCINE HYDROXYCINNAMOYLTRANSFERASE 1"/>
    <property type="match status" value="1"/>
</dbReference>
<dbReference type="Gene3D" id="3.30.559.10">
    <property type="entry name" value="Chloramphenicol acetyltransferase-like domain"/>
    <property type="match status" value="2"/>
</dbReference>
<comment type="similarity">
    <text evidence="1">Belongs to the plant acyltransferase family.</text>
</comment>
<evidence type="ECO:0000313" key="4">
    <source>
        <dbReference type="EMBL" id="CAL5012729.1"/>
    </source>
</evidence>
<dbReference type="GO" id="GO:0016747">
    <property type="term" value="F:acyltransferase activity, transferring groups other than amino-acyl groups"/>
    <property type="evidence" value="ECO:0007669"/>
    <property type="project" value="UniProtKB-ARBA"/>
</dbReference>
<dbReference type="SUPFAM" id="SSF52777">
    <property type="entry name" value="CoA-dependent acyltransferases"/>
    <property type="match status" value="1"/>
</dbReference>
<gene>
    <name evidence="4" type="ORF">URODEC1_LOCUS71019</name>
</gene>
<evidence type="ECO:0000256" key="1">
    <source>
        <dbReference type="ARBA" id="ARBA00009861"/>
    </source>
</evidence>
<dbReference type="EMBL" id="OZ075138">
    <property type="protein sequence ID" value="CAL5012729.1"/>
    <property type="molecule type" value="Genomic_DNA"/>
</dbReference>
<dbReference type="Proteomes" id="UP001497457">
    <property type="component" value="Chromosome 28b"/>
</dbReference>
<accession>A0ABC9C3D2</accession>
<evidence type="ECO:0000313" key="5">
    <source>
        <dbReference type="Proteomes" id="UP001497457"/>
    </source>
</evidence>
<keyword evidence="5" id="KW-1185">Reference proteome</keyword>
<organism evidence="4 5">
    <name type="scientific">Urochloa decumbens</name>
    <dbReference type="NCBI Taxonomy" id="240449"/>
    <lineage>
        <taxon>Eukaryota</taxon>
        <taxon>Viridiplantae</taxon>
        <taxon>Streptophyta</taxon>
        <taxon>Embryophyta</taxon>
        <taxon>Tracheophyta</taxon>
        <taxon>Spermatophyta</taxon>
        <taxon>Magnoliopsida</taxon>
        <taxon>Liliopsida</taxon>
        <taxon>Poales</taxon>
        <taxon>Poaceae</taxon>
        <taxon>PACMAD clade</taxon>
        <taxon>Panicoideae</taxon>
        <taxon>Panicodae</taxon>
        <taxon>Paniceae</taxon>
        <taxon>Melinidinae</taxon>
        <taxon>Urochloa</taxon>
    </lineage>
</organism>
<dbReference type="InterPro" id="IPR050317">
    <property type="entry name" value="Plant_Fungal_Acyltransferase"/>
</dbReference>
<keyword evidence="3" id="KW-0012">Acyltransferase</keyword>
<evidence type="ECO:0000256" key="2">
    <source>
        <dbReference type="ARBA" id="ARBA00022679"/>
    </source>
</evidence>